<accession>M9LXK0</accession>
<dbReference type="PANTHER" id="PTHR46797">
    <property type="entry name" value="HTH-TYPE TRANSCRIPTIONAL REGULATOR"/>
    <property type="match status" value="1"/>
</dbReference>
<dbReference type="EMBL" id="AB931111">
    <property type="protein sequence ID" value="BAQ95612.1"/>
    <property type="molecule type" value="Genomic_DNA"/>
</dbReference>
<evidence type="ECO:0000259" key="4">
    <source>
        <dbReference type="PROSITE" id="PS50943"/>
    </source>
</evidence>
<dbReference type="SUPFAM" id="SSF47413">
    <property type="entry name" value="lambda repressor-like DNA-binding domains"/>
    <property type="match status" value="1"/>
</dbReference>
<protein>
    <submittedName>
        <fullName evidence="5 6">Transcriptional regulator</fullName>
    </submittedName>
</protein>
<dbReference type="GO" id="GO:0005829">
    <property type="term" value="C:cytosol"/>
    <property type="evidence" value="ECO:0007669"/>
    <property type="project" value="TreeGrafter"/>
</dbReference>
<gene>
    <name evidence="6" type="ORF">PPOP_0081</name>
</gene>
<evidence type="ECO:0000313" key="5">
    <source>
        <dbReference type="EMBL" id="BAQ95612.1"/>
    </source>
</evidence>
<name>M9LXK0_PAEPP</name>
<dbReference type="PROSITE" id="PS50943">
    <property type="entry name" value="HTH_CROC1"/>
    <property type="match status" value="1"/>
</dbReference>
<evidence type="ECO:0000256" key="2">
    <source>
        <dbReference type="ARBA" id="ARBA00023125"/>
    </source>
</evidence>
<feature type="domain" description="HTH cro/C1-type" evidence="4">
    <location>
        <begin position="13"/>
        <end position="67"/>
    </location>
</feature>
<dbReference type="SMART" id="SM00530">
    <property type="entry name" value="HTH_XRE"/>
    <property type="match status" value="1"/>
</dbReference>
<reference evidence="5" key="2">
    <citation type="journal article" date="2015" name="Meta Gene">
        <title>Characterization of KfrA proteins encoded by a plasmid of Paenibacillus popilliae ATCC 14706(T).</title>
        <authorList>
            <person name="Iiyama K."/>
            <person name="Mon H."/>
            <person name="Mori K."/>
            <person name="Mitsudome T."/>
            <person name="Lee J.M."/>
            <person name="Kusakabe T."/>
            <person name="Tashiro K."/>
            <person name="Asano S."/>
            <person name="Yasunaga-Aoki C."/>
        </authorList>
    </citation>
    <scope>NUCLEOTIDE SEQUENCE</scope>
    <source>
        <strain evidence="5">ATCC 14706</strain>
        <plasmid evidence="5">pPOP15.9</plasmid>
    </source>
</reference>
<keyword evidence="3" id="KW-0804">Transcription</keyword>
<keyword evidence="1" id="KW-0805">Transcription regulation</keyword>
<dbReference type="AlphaFoldDB" id="M9LXK0"/>
<dbReference type="InterPro" id="IPR050807">
    <property type="entry name" value="TransReg_Diox_bact_type"/>
</dbReference>
<dbReference type="Pfam" id="PF01381">
    <property type="entry name" value="HTH_3"/>
    <property type="match status" value="1"/>
</dbReference>
<geneLocation type="plasmid" evidence="5">
    <name>pPOP15.9</name>
</geneLocation>
<dbReference type="Proteomes" id="UP000029453">
    <property type="component" value="Unassembled WGS sequence"/>
</dbReference>
<evidence type="ECO:0000256" key="3">
    <source>
        <dbReference type="ARBA" id="ARBA00023163"/>
    </source>
</evidence>
<proteinExistence type="predicted"/>
<evidence type="ECO:0000313" key="7">
    <source>
        <dbReference type="Proteomes" id="UP000029453"/>
    </source>
</evidence>
<keyword evidence="7" id="KW-1185">Reference proteome</keyword>
<dbReference type="InterPro" id="IPR010982">
    <property type="entry name" value="Lambda_DNA-bd_dom_sf"/>
</dbReference>
<dbReference type="OrthoDB" id="9814553at2"/>
<sequence>MEKSTLKIIGNNIRQRRKLKGLTQEQLAELVGTNFSYIGKMERGEHNIKIKTLEKVAEALNVSLPVLLSNGAFKDLDVSEIVLEAATLLLEQTESNQRKIVQILKMFRPEN</sequence>
<dbReference type="InterPro" id="IPR001387">
    <property type="entry name" value="Cro/C1-type_HTH"/>
</dbReference>
<evidence type="ECO:0000313" key="6">
    <source>
        <dbReference type="EMBL" id="GAC40754.1"/>
    </source>
</evidence>
<dbReference type="Gene3D" id="1.10.260.40">
    <property type="entry name" value="lambda repressor-like DNA-binding domains"/>
    <property type="match status" value="1"/>
</dbReference>
<dbReference type="EMBL" id="BALG01000004">
    <property type="protein sequence ID" value="GAC40754.1"/>
    <property type="molecule type" value="Genomic_DNA"/>
</dbReference>
<keyword evidence="5" id="KW-0614">Plasmid</keyword>
<evidence type="ECO:0000256" key="1">
    <source>
        <dbReference type="ARBA" id="ARBA00023015"/>
    </source>
</evidence>
<dbReference type="RefSeq" id="WP_006283969.1">
    <property type="nucleotide sequence ID" value="NZ_AB931111.1"/>
</dbReference>
<dbReference type="PANTHER" id="PTHR46797:SF23">
    <property type="entry name" value="HTH-TYPE TRANSCRIPTIONAL REGULATOR SUTR"/>
    <property type="match status" value="1"/>
</dbReference>
<reference evidence="6 7" key="1">
    <citation type="submission" date="2012-10" db="EMBL/GenBank/DDBJ databases">
        <title>Draft Genome Sequence of Paenibacillus popilliae ATCC 14706T.</title>
        <authorList>
            <person name="Iiyama K."/>
            <person name="Mori K."/>
            <person name="Mon H."/>
            <person name="Chieda Y."/>
            <person name="Lee J.M."/>
            <person name="Kusakabe T."/>
            <person name="Tashiro K."/>
            <person name="Asano S."/>
            <person name="Yasunaga-Aoki C."/>
            <person name="Shimizu S."/>
        </authorList>
    </citation>
    <scope>NUCLEOTIDE SEQUENCE [LARGE SCALE GENOMIC DNA]</scope>
    <source>
        <strain evidence="6 7">ATCC 14706</strain>
    </source>
</reference>
<keyword evidence="2" id="KW-0238">DNA-binding</keyword>
<dbReference type="CDD" id="cd00093">
    <property type="entry name" value="HTH_XRE"/>
    <property type="match status" value="1"/>
</dbReference>
<dbReference type="GO" id="GO:0003677">
    <property type="term" value="F:DNA binding"/>
    <property type="evidence" value="ECO:0007669"/>
    <property type="project" value="UniProtKB-KW"/>
</dbReference>
<dbReference type="GO" id="GO:0003700">
    <property type="term" value="F:DNA-binding transcription factor activity"/>
    <property type="evidence" value="ECO:0007669"/>
    <property type="project" value="TreeGrafter"/>
</dbReference>
<organism evidence="6 7">
    <name type="scientific">Paenibacillus popilliae ATCC 14706</name>
    <dbReference type="NCBI Taxonomy" id="1212764"/>
    <lineage>
        <taxon>Bacteria</taxon>
        <taxon>Bacillati</taxon>
        <taxon>Bacillota</taxon>
        <taxon>Bacilli</taxon>
        <taxon>Bacillales</taxon>
        <taxon>Paenibacillaceae</taxon>
        <taxon>Paenibacillus</taxon>
    </lineage>
</organism>